<evidence type="ECO:0000256" key="4">
    <source>
        <dbReference type="ARBA" id="ARBA00022723"/>
    </source>
</evidence>
<dbReference type="AlphaFoldDB" id="A0A2J8QF57"/>
<dbReference type="PANTHER" id="PTHR46735:SF3">
    <property type="entry name" value="CALPAIN SMALL SUBUNIT 1-RELATED"/>
    <property type="match status" value="1"/>
</dbReference>
<evidence type="ECO:0000256" key="1">
    <source>
        <dbReference type="ARBA" id="ARBA00004308"/>
    </source>
</evidence>
<accession>A0A2J8QF57</accession>
<evidence type="ECO:0000256" key="5">
    <source>
        <dbReference type="ARBA" id="ARBA00022737"/>
    </source>
</evidence>
<dbReference type="GO" id="GO:0005737">
    <property type="term" value="C:cytoplasm"/>
    <property type="evidence" value="ECO:0007669"/>
    <property type="project" value="UniProtKB-SubCell"/>
</dbReference>
<dbReference type="EMBL" id="NBAG03000039">
    <property type="protein sequence ID" value="PNI94910.1"/>
    <property type="molecule type" value="Genomic_DNA"/>
</dbReference>
<dbReference type="PANTHER" id="PTHR46735">
    <property type="entry name" value="CALPAIN, SMALL SUBUNIT 1 A-RELATED"/>
    <property type="match status" value="1"/>
</dbReference>
<comment type="subcellular location">
    <subcellularLocation>
        <location evidence="2">Cytoplasm</location>
    </subcellularLocation>
    <subcellularLocation>
        <location evidence="1">Endomembrane system</location>
    </subcellularLocation>
</comment>
<evidence type="ECO:0000256" key="7">
    <source>
        <dbReference type="ARBA" id="ARBA00023136"/>
    </source>
</evidence>
<reference evidence="9 10" key="1">
    <citation type="submission" date="2017-12" db="EMBL/GenBank/DDBJ databases">
        <title>High-resolution comparative analysis of great ape genomes.</title>
        <authorList>
            <person name="Pollen A."/>
            <person name="Hastie A."/>
            <person name="Hormozdiari F."/>
            <person name="Dougherty M."/>
            <person name="Liu R."/>
            <person name="Chaisson M."/>
            <person name="Hoppe E."/>
            <person name="Hill C."/>
            <person name="Pang A."/>
            <person name="Hillier L."/>
            <person name="Baker C."/>
            <person name="Armstrong J."/>
            <person name="Shendure J."/>
            <person name="Paten B."/>
            <person name="Wilson R."/>
            <person name="Chao H."/>
            <person name="Schneider V."/>
            <person name="Ventura M."/>
            <person name="Kronenberg Z."/>
            <person name="Murali S."/>
            <person name="Gordon D."/>
            <person name="Cantsilieris S."/>
            <person name="Munson K."/>
            <person name="Nelson B."/>
            <person name="Raja A."/>
            <person name="Underwood J."/>
            <person name="Diekhans M."/>
            <person name="Fiddes I."/>
            <person name="Haussler D."/>
            <person name="Eichler E."/>
        </authorList>
    </citation>
    <scope>NUCLEOTIDE SEQUENCE [LARGE SCALE GENOMIC DNA]</scope>
    <source>
        <strain evidence="9">Yerkes chimp pedigree #C0471</strain>
    </source>
</reference>
<dbReference type="SUPFAM" id="SSF47473">
    <property type="entry name" value="EF-hand"/>
    <property type="match status" value="1"/>
</dbReference>
<evidence type="ECO:0000313" key="9">
    <source>
        <dbReference type="EMBL" id="PNI94910.1"/>
    </source>
</evidence>
<dbReference type="Gene3D" id="1.10.238.10">
    <property type="entry name" value="EF-hand"/>
    <property type="match status" value="1"/>
</dbReference>
<name>A0A2J8QF57_PANTR</name>
<dbReference type="InterPro" id="IPR018247">
    <property type="entry name" value="EF_Hand_1_Ca_BS"/>
</dbReference>
<organism evidence="9 10">
    <name type="scientific">Pan troglodytes</name>
    <name type="common">Chimpanzee</name>
    <dbReference type="NCBI Taxonomy" id="9598"/>
    <lineage>
        <taxon>Eukaryota</taxon>
        <taxon>Metazoa</taxon>
        <taxon>Chordata</taxon>
        <taxon>Craniata</taxon>
        <taxon>Vertebrata</taxon>
        <taxon>Euteleostomi</taxon>
        <taxon>Mammalia</taxon>
        <taxon>Eutheria</taxon>
        <taxon>Euarchontoglires</taxon>
        <taxon>Primates</taxon>
        <taxon>Haplorrhini</taxon>
        <taxon>Catarrhini</taxon>
        <taxon>Hominidae</taxon>
        <taxon>Pan</taxon>
    </lineage>
</organism>
<dbReference type="GO" id="GO:0005509">
    <property type="term" value="F:calcium ion binding"/>
    <property type="evidence" value="ECO:0007669"/>
    <property type="project" value="InterPro"/>
</dbReference>
<evidence type="ECO:0000256" key="3">
    <source>
        <dbReference type="ARBA" id="ARBA00022490"/>
    </source>
</evidence>
<dbReference type="InterPro" id="IPR011992">
    <property type="entry name" value="EF-hand-dom_pair"/>
</dbReference>
<dbReference type="InterPro" id="IPR002048">
    <property type="entry name" value="EF_hand_dom"/>
</dbReference>
<dbReference type="PROSITE" id="PS50222">
    <property type="entry name" value="EF_HAND_2"/>
    <property type="match status" value="1"/>
</dbReference>
<evidence type="ECO:0000259" key="8">
    <source>
        <dbReference type="PROSITE" id="PS50222"/>
    </source>
</evidence>
<keyword evidence="3" id="KW-0963">Cytoplasm</keyword>
<feature type="non-terminal residue" evidence="9">
    <location>
        <position position="1"/>
    </location>
</feature>
<evidence type="ECO:0000256" key="6">
    <source>
        <dbReference type="ARBA" id="ARBA00022837"/>
    </source>
</evidence>
<keyword evidence="4" id="KW-0479">Metal-binding</keyword>
<feature type="domain" description="EF-hand" evidence="8">
    <location>
        <begin position="6"/>
        <end position="41"/>
    </location>
</feature>
<dbReference type="Proteomes" id="UP000236370">
    <property type="component" value="Unassembled WGS sequence"/>
</dbReference>
<keyword evidence="7" id="KW-0472">Membrane</keyword>
<dbReference type="GO" id="GO:0012505">
    <property type="term" value="C:endomembrane system"/>
    <property type="evidence" value="ECO:0007669"/>
    <property type="project" value="UniProtKB-SubCell"/>
</dbReference>
<keyword evidence="6" id="KW-0106">Calcium</keyword>
<proteinExistence type="predicted"/>
<sequence>GLEQLFQELAGEAIFDKFDEDTSGTMNSYELRLALNAAGFHLNNQLTQALTSRYRDSRLRVDFERFVSCVAHLTCIFCHCSQHLDGGEGVICLTHRQWMEVATFS</sequence>
<evidence type="ECO:0000313" key="10">
    <source>
        <dbReference type="Proteomes" id="UP000236370"/>
    </source>
</evidence>
<protein>
    <submittedName>
        <fullName evidence="9">CAPN12 isoform 2</fullName>
    </submittedName>
</protein>
<evidence type="ECO:0000256" key="2">
    <source>
        <dbReference type="ARBA" id="ARBA00004496"/>
    </source>
</evidence>
<gene>
    <name evidence="9" type="ORF">CK820_G0030369</name>
</gene>
<dbReference type="PROSITE" id="PS00018">
    <property type="entry name" value="EF_HAND_1"/>
    <property type="match status" value="1"/>
</dbReference>
<comment type="caution">
    <text evidence="9">The sequence shown here is derived from an EMBL/GenBank/DDBJ whole genome shotgun (WGS) entry which is preliminary data.</text>
</comment>
<keyword evidence="5" id="KW-0677">Repeat</keyword>